<dbReference type="InterPro" id="IPR006364">
    <property type="entry name" value="CobI/CbiL/CobIJ_dom"/>
</dbReference>
<dbReference type="InterPro" id="IPR014776">
    <property type="entry name" value="4pyrrole_Mease_sub2"/>
</dbReference>
<dbReference type="NCBIfam" id="TIGR01467">
    <property type="entry name" value="cobI_cbiL"/>
    <property type="match status" value="1"/>
</dbReference>
<organism evidence="9 10">
    <name type="scientific">[Clostridium] polysaccharolyticum</name>
    <dbReference type="NCBI Taxonomy" id="29364"/>
    <lineage>
        <taxon>Bacteria</taxon>
        <taxon>Bacillati</taxon>
        <taxon>Bacillota</taxon>
        <taxon>Clostridia</taxon>
        <taxon>Lachnospirales</taxon>
        <taxon>Lachnospiraceae</taxon>
    </lineage>
</organism>
<evidence type="ECO:0000256" key="3">
    <source>
        <dbReference type="ARBA" id="ARBA00022573"/>
    </source>
</evidence>
<dbReference type="InterPro" id="IPR014777">
    <property type="entry name" value="4pyrrole_Mease_sub1"/>
</dbReference>
<protein>
    <submittedName>
        <fullName evidence="9">Precorrin-2 C20-methyltransferase</fullName>
    </submittedName>
</protein>
<dbReference type="STRING" id="29364.SAMN04487772_101133"/>
<dbReference type="OrthoDB" id="9804789at2"/>
<comment type="similarity">
    <text evidence="2 7">Belongs to the precorrin methyltransferase family.</text>
</comment>
<evidence type="ECO:0000256" key="6">
    <source>
        <dbReference type="ARBA" id="ARBA00022691"/>
    </source>
</evidence>
<name>A0A1H9Y4E3_9FIRM</name>
<dbReference type="Pfam" id="PF00590">
    <property type="entry name" value="TP_methylase"/>
    <property type="match status" value="1"/>
</dbReference>
<dbReference type="PIRSF" id="PIRSF036427">
    <property type="entry name" value="Precrrn-2_mtase"/>
    <property type="match status" value="1"/>
</dbReference>
<evidence type="ECO:0000256" key="1">
    <source>
        <dbReference type="ARBA" id="ARBA00004953"/>
    </source>
</evidence>
<proteinExistence type="inferred from homology"/>
<evidence type="ECO:0000256" key="2">
    <source>
        <dbReference type="ARBA" id="ARBA00005879"/>
    </source>
</evidence>
<keyword evidence="5 9" id="KW-0808">Transferase</keyword>
<dbReference type="SUPFAM" id="SSF53790">
    <property type="entry name" value="Tetrapyrrole methylase"/>
    <property type="match status" value="1"/>
</dbReference>
<keyword evidence="10" id="KW-1185">Reference proteome</keyword>
<gene>
    <name evidence="9" type="ORF">SAMN04487772_101133</name>
</gene>
<dbReference type="Gene3D" id="3.40.1010.10">
    <property type="entry name" value="Cobalt-precorrin-4 Transmethylase, Domain 1"/>
    <property type="match status" value="1"/>
</dbReference>
<evidence type="ECO:0000256" key="7">
    <source>
        <dbReference type="PIRNR" id="PIRNR036427"/>
    </source>
</evidence>
<feature type="domain" description="Tetrapyrrole methylase" evidence="8">
    <location>
        <begin position="5"/>
        <end position="226"/>
    </location>
</feature>
<evidence type="ECO:0000259" key="8">
    <source>
        <dbReference type="Pfam" id="PF00590"/>
    </source>
</evidence>
<dbReference type="GO" id="GO:0009236">
    <property type="term" value="P:cobalamin biosynthetic process"/>
    <property type="evidence" value="ECO:0007669"/>
    <property type="project" value="UniProtKB-UniRule"/>
</dbReference>
<dbReference type="InterPro" id="IPR000878">
    <property type="entry name" value="4pyrrol_Mease"/>
</dbReference>
<sequence>MLGILYGIGTGPGDPELMTMKAVRIIKECDVIALPISNRQAVTEPVVLEAGTCSDEILKGCAAYQIALPNVPEMKKKPVLLTPMPMCKDKAELKAIHDASADKAEELIKEGKKIAFLTLGDPTVYSTYLYLHKRMVKRGLPAQIISGVPSFCASAARMGTGLVENKQQLHILPSSYGVEQGIKLSGTKVLMKAGKKMGQIKEEIKNHRQQFYMVENCGMENEAVYREIEQVPEHASYYSLIVLKEDK</sequence>
<dbReference type="Gene3D" id="3.30.950.10">
    <property type="entry name" value="Methyltransferase, Cobalt-precorrin-4 Transmethylase, Domain 2"/>
    <property type="match status" value="1"/>
</dbReference>
<dbReference type="Proteomes" id="UP000199800">
    <property type="component" value="Unassembled WGS sequence"/>
</dbReference>
<dbReference type="InterPro" id="IPR012382">
    <property type="entry name" value="CobI/CbiL"/>
</dbReference>
<dbReference type="InterPro" id="IPR035996">
    <property type="entry name" value="4pyrrol_Methylase_sf"/>
</dbReference>
<dbReference type="PROSITE" id="PS00839">
    <property type="entry name" value="SUMT_1"/>
    <property type="match status" value="1"/>
</dbReference>
<dbReference type="RefSeq" id="WP_092474976.1">
    <property type="nucleotide sequence ID" value="NZ_FOHN01000001.1"/>
</dbReference>
<reference evidence="9 10" key="1">
    <citation type="submission" date="2016-10" db="EMBL/GenBank/DDBJ databases">
        <authorList>
            <person name="de Groot N.N."/>
        </authorList>
    </citation>
    <scope>NUCLEOTIDE SEQUENCE [LARGE SCALE GENOMIC DNA]</scope>
    <source>
        <strain evidence="9 10">DSM 1801</strain>
    </source>
</reference>
<dbReference type="InterPro" id="IPR003043">
    <property type="entry name" value="Uropor_MeTrfase_CS"/>
</dbReference>
<dbReference type="CDD" id="cd11645">
    <property type="entry name" value="Precorrin_2_C20_MT"/>
    <property type="match status" value="1"/>
</dbReference>
<evidence type="ECO:0000313" key="10">
    <source>
        <dbReference type="Proteomes" id="UP000199800"/>
    </source>
</evidence>
<dbReference type="EMBL" id="FOHN01000001">
    <property type="protein sequence ID" value="SES63695.1"/>
    <property type="molecule type" value="Genomic_DNA"/>
</dbReference>
<dbReference type="UniPathway" id="UPA00148"/>
<dbReference type="AlphaFoldDB" id="A0A1H9Y4E3"/>
<dbReference type="PANTHER" id="PTHR43467:SF2">
    <property type="entry name" value="COBALT-PRECORRIN-2 C(20)-METHYLTRANSFERASE"/>
    <property type="match status" value="1"/>
</dbReference>
<keyword evidence="4 9" id="KW-0489">Methyltransferase</keyword>
<evidence type="ECO:0000256" key="4">
    <source>
        <dbReference type="ARBA" id="ARBA00022603"/>
    </source>
</evidence>
<evidence type="ECO:0000313" key="9">
    <source>
        <dbReference type="EMBL" id="SES63695.1"/>
    </source>
</evidence>
<dbReference type="PANTHER" id="PTHR43467">
    <property type="entry name" value="COBALT-PRECORRIN-2 C(20)-METHYLTRANSFERASE"/>
    <property type="match status" value="1"/>
</dbReference>
<dbReference type="GO" id="GO:0032259">
    <property type="term" value="P:methylation"/>
    <property type="evidence" value="ECO:0007669"/>
    <property type="project" value="UniProtKB-KW"/>
</dbReference>
<comment type="pathway">
    <text evidence="1">Cofactor biosynthesis; adenosylcobalamin biosynthesis.</text>
</comment>
<keyword evidence="3" id="KW-0169">Cobalamin biosynthesis</keyword>
<accession>A0A1H9Y4E3</accession>
<dbReference type="GO" id="GO:0030788">
    <property type="term" value="F:precorrin-2 C20-methyltransferase activity"/>
    <property type="evidence" value="ECO:0007669"/>
    <property type="project" value="InterPro"/>
</dbReference>
<keyword evidence="6" id="KW-0949">S-adenosyl-L-methionine</keyword>
<evidence type="ECO:0000256" key="5">
    <source>
        <dbReference type="ARBA" id="ARBA00022679"/>
    </source>
</evidence>